<name>A0ABQ1CGE3_9MYCO</name>
<sequence>MLLNAPVAALRAWEATAVPQRELSAVIDRLSRVERTADHITTHLSAEATRTGRITTFRTDTGAAAAGAPTGVAVLHRICAGRAWESHRDATLVLGDVTQPAVAEPDRRAELMIRLTMLALTRNDIEQRLGLGHRRIQQWIRGDSLIPDGIFTDLDTLEQAADKHTETLEETTADTGCLQVAATVTDLLAAYPATQNVALSTHWAAAGVLLSDDNQLRAHWIGSR</sequence>
<proteinExistence type="predicted"/>
<dbReference type="EMBL" id="BLKX01000003">
    <property type="protein sequence ID" value="GFG83262.1"/>
    <property type="molecule type" value="Genomic_DNA"/>
</dbReference>
<gene>
    <name evidence="1" type="ORF">MPRG_65380</name>
</gene>
<evidence type="ECO:0000313" key="1">
    <source>
        <dbReference type="EMBL" id="GFG83262.1"/>
    </source>
</evidence>
<protein>
    <recommendedName>
        <fullName evidence="3">DUF222 domain-containing protein</fullName>
    </recommendedName>
</protein>
<organism evidence="1 2">
    <name type="scientific">Mycobacterium paragordonae</name>
    <dbReference type="NCBI Taxonomy" id="1389713"/>
    <lineage>
        <taxon>Bacteria</taxon>
        <taxon>Bacillati</taxon>
        <taxon>Actinomycetota</taxon>
        <taxon>Actinomycetes</taxon>
        <taxon>Mycobacteriales</taxon>
        <taxon>Mycobacteriaceae</taxon>
        <taxon>Mycobacterium</taxon>
    </lineage>
</organism>
<comment type="caution">
    <text evidence="1">The sequence shown here is derived from an EMBL/GenBank/DDBJ whole genome shotgun (WGS) entry which is preliminary data.</text>
</comment>
<accession>A0ABQ1CGE3</accession>
<reference evidence="1 2" key="1">
    <citation type="journal article" date="2019" name="Emerg. Microbes Infect.">
        <title>Comprehensive subspecies identification of 175 nontuberculous mycobacteria species based on 7547 genomic profiles.</title>
        <authorList>
            <person name="Matsumoto Y."/>
            <person name="Kinjo T."/>
            <person name="Motooka D."/>
            <person name="Nabeya D."/>
            <person name="Jung N."/>
            <person name="Uechi K."/>
            <person name="Horii T."/>
            <person name="Iida T."/>
            <person name="Fujita J."/>
            <person name="Nakamura S."/>
        </authorList>
    </citation>
    <scope>NUCLEOTIDE SEQUENCE [LARGE SCALE GENOMIC DNA]</scope>
    <source>
        <strain evidence="1 2">JCM 18565</strain>
    </source>
</reference>
<dbReference type="Proteomes" id="UP000465240">
    <property type="component" value="Unassembled WGS sequence"/>
</dbReference>
<evidence type="ECO:0000313" key="2">
    <source>
        <dbReference type="Proteomes" id="UP000465240"/>
    </source>
</evidence>
<evidence type="ECO:0008006" key="3">
    <source>
        <dbReference type="Google" id="ProtNLM"/>
    </source>
</evidence>
<keyword evidence="2" id="KW-1185">Reference proteome</keyword>